<proteinExistence type="predicted"/>
<keyword evidence="3" id="KW-0067">ATP-binding</keyword>
<keyword evidence="3" id="KW-0378">Hydrolase</keyword>
<name>A0A161JKL9_9HYPH</name>
<dbReference type="Proteomes" id="UP000218288">
    <property type="component" value="Chromosome"/>
</dbReference>
<evidence type="ECO:0000313" key="4">
    <source>
        <dbReference type="Proteomes" id="UP000218288"/>
    </source>
</evidence>
<dbReference type="OrthoDB" id="9803860at2"/>
<accession>A0A161JKL9</accession>
<sequence length="697" mass="76874">MAELSDTTLRYAADGSSKRTDALGMRVMQRRVWDVRDSQYILVKSPPASGKSRAAMFIGLDKLQNQGLRKVVVAVPERSIGASFRDTKLTAGGFYRDWKLDRDLCGVGSETGSKVAELIEFLGSSGESIALCTHATLRFAFTRAGIEVFDGALICVDELHHASSNDENKLGSLLRGLMDRGSAHVLAMTGSYFRGDTEAILHPEDEARFERVIYTYYEQLNGYEYLKTLHIGFRFYQGRYLDRMGEALDPALKTIVHIPHVGSSEAVADKMFEVDAIVDTLGDPLGSDPVTGFVKVRNGRRILKIANLVDDGPGREKVMASLRKVKSRDDVDVIIALGMAKEGFDWIWCEHVLTVGYRGSLTEVVQIIGRATRDAPGKTEARFTNLVSAPFAKDDVVSRAVNDMLKAISVSLLMEQVMAPTFKFRTHKGSDDMTGQQPQTGKPEPVTNVGEIEVINGPMVSDEAKRIIDADFPDLVANVQSDPRTITVMLNPDAHHADVMHDVITTDIVRRRYPHQPESVIQDVVTLFGARTELGRAVKEDPSVIQTMSLDLDDPAPTSGGQEPQDPQLPGGGDNFIRATHKFLDVRDLQVDLLGGRREFVDAYEILSKELNEDILARLHGEVRAMKVAMTQEEAEKLMPRIKEFLAREGREPNLNSPNGREVRLADALAFMRKLARQRRADLAGADAGRTAGAANG</sequence>
<dbReference type="EMBL" id="AP014809">
    <property type="protein sequence ID" value="BAU90538.1"/>
    <property type="molecule type" value="Genomic_DNA"/>
</dbReference>
<gene>
    <name evidence="3" type="ORF">MPPM_1933</name>
</gene>
<dbReference type="AlphaFoldDB" id="A0A161JKL9"/>
<reference evidence="3 4" key="1">
    <citation type="journal article" date="2016" name="Genome Announc.">
        <title>Complete Genome Sequence of Methylobacterium populi P-1M, Isolated from Pink-Pigmented Household Biofilm.</title>
        <authorList>
            <person name="Morohoshi T."/>
            <person name="Ikeda T."/>
        </authorList>
    </citation>
    <scope>NUCLEOTIDE SEQUENCE [LARGE SCALE GENOMIC DNA]</scope>
    <source>
        <strain evidence="3 4">P-1M</strain>
    </source>
</reference>
<protein>
    <submittedName>
        <fullName evidence="3">DEAD-like helicase</fullName>
    </submittedName>
</protein>
<dbReference type="InterPro" id="IPR027417">
    <property type="entry name" value="P-loop_NTPase"/>
</dbReference>
<dbReference type="SUPFAM" id="SSF52540">
    <property type="entry name" value="P-loop containing nucleoside triphosphate hydrolases"/>
    <property type="match status" value="1"/>
</dbReference>
<keyword evidence="3" id="KW-0547">Nucleotide-binding</keyword>
<keyword evidence="3" id="KW-0347">Helicase</keyword>
<dbReference type="InterPro" id="IPR014001">
    <property type="entry name" value="Helicase_ATP-bd"/>
</dbReference>
<evidence type="ECO:0000259" key="2">
    <source>
        <dbReference type="SMART" id="SM00487"/>
    </source>
</evidence>
<dbReference type="SMART" id="SM00487">
    <property type="entry name" value="DEXDc"/>
    <property type="match status" value="1"/>
</dbReference>
<evidence type="ECO:0000256" key="1">
    <source>
        <dbReference type="SAM" id="MobiDB-lite"/>
    </source>
</evidence>
<feature type="region of interest" description="Disordered" evidence="1">
    <location>
        <begin position="549"/>
        <end position="574"/>
    </location>
</feature>
<feature type="region of interest" description="Disordered" evidence="1">
    <location>
        <begin position="426"/>
        <end position="446"/>
    </location>
</feature>
<organism evidence="3 4">
    <name type="scientific">Methylorubrum populi</name>
    <dbReference type="NCBI Taxonomy" id="223967"/>
    <lineage>
        <taxon>Bacteria</taxon>
        <taxon>Pseudomonadati</taxon>
        <taxon>Pseudomonadota</taxon>
        <taxon>Alphaproteobacteria</taxon>
        <taxon>Hyphomicrobiales</taxon>
        <taxon>Methylobacteriaceae</taxon>
        <taxon>Methylorubrum</taxon>
    </lineage>
</organism>
<evidence type="ECO:0000313" key="3">
    <source>
        <dbReference type="EMBL" id="BAU90538.1"/>
    </source>
</evidence>
<feature type="domain" description="Helicase ATP-binding" evidence="2">
    <location>
        <begin position="21"/>
        <end position="220"/>
    </location>
</feature>
<dbReference type="Gene3D" id="3.40.50.300">
    <property type="entry name" value="P-loop containing nucleotide triphosphate hydrolases"/>
    <property type="match status" value="2"/>
</dbReference>
<dbReference type="GO" id="GO:0004386">
    <property type="term" value="F:helicase activity"/>
    <property type="evidence" value="ECO:0007669"/>
    <property type="project" value="UniProtKB-KW"/>
</dbReference>